<accession>H1HIS7</accession>
<dbReference type="Proteomes" id="UP000003167">
    <property type="component" value="Unassembled WGS sequence"/>
</dbReference>
<reference evidence="1 2" key="1">
    <citation type="submission" date="2011-12" db="EMBL/GenBank/DDBJ databases">
        <title>The Genome Sequence of Prevotella maculosa OT 289.</title>
        <authorList>
            <consortium name="The Broad Institute Genome Sequencing Platform"/>
            <person name="Earl A."/>
            <person name="Ward D."/>
            <person name="Feldgarden M."/>
            <person name="Gevers D."/>
            <person name="Izard J."/>
            <person name="Blanton J.M."/>
            <person name="Mathney J."/>
            <person name="Tanner A.C."/>
            <person name="Dewhirst F.E."/>
            <person name="Young S.K."/>
            <person name="Zeng Q."/>
            <person name="Gargeya S."/>
            <person name="Fitzgerald M."/>
            <person name="Haas B."/>
            <person name="Abouelleil A."/>
            <person name="Alvarado L."/>
            <person name="Arachchi H.M."/>
            <person name="Berlin A."/>
            <person name="Chapman S.B."/>
            <person name="Gearin G."/>
            <person name="Goldberg J."/>
            <person name="Griggs A."/>
            <person name="Gujja S."/>
            <person name="Hansen M."/>
            <person name="Heiman D."/>
            <person name="Howarth C."/>
            <person name="Larimer J."/>
            <person name="Lui A."/>
            <person name="MacDonald P.J.P."/>
            <person name="McCowen C."/>
            <person name="Montmayeur A."/>
            <person name="Murphy C."/>
            <person name="Neiman D."/>
            <person name="Pearson M."/>
            <person name="Priest M."/>
            <person name="Roberts A."/>
            <person name="Saif S."/>
            <person name="Shea T."/>
            <person name="Sisk P."/>
            <person name="Stolte C."/>
            <person name="Sykes S."/>
            <person name="Wortman J."/>
            <person name="Nusbaum C."/>
            <person name="Birren B."/>
        </authorList>
    </citation>
    <scope>NUCLEOTIDE SEQUENCE [LARGE SCALE GENOMIC DNA]</scope>
    <source>
        <strain evidence="1 2">OT 289</strain>
    </source>
</reference>
<sequence length="36" mass="4338">MNRGNKWYAFRISQFRLLYTAFLAAEESLFVCQYLS</sequence>
<gene>
    <name evidence="1" type="ORF">HMPREF9944_00071</name>
</gene>
<protein>
    <submittedName>
        <fullName evidence="1">Uncharacterized protein</fullName>
    </submittedName>
</protein>
<keyword evidence="2" id="KW-1185">Reference proteome</keyword>
<evidence type="ECO:0000313" key="1">
    <source>
        <dbReference type="EMBL" id="EHO74834.1"/>
    </source>
</evidence>
<dbReference type="STRING" id="999422.HMPREF9944_00071"/>
<proteinExistence type="predicted"/>
<name>H1HIS7_9BACT</name>
<dbReference type="AlphaFoldDB" id="H1HIS7"/>
<organism evidence="1 2">
    <name type="scientific">Segatella maculosa OT 289</name>
    <dbReference type="NCBI Taxonomy" id="999422"/>
    <lineage>
        <taxon>Bacteria</taxon>
        <taxon>Pseudomonadati</taxon>
        <taxon>Bacteroidota</taxon>
        <taxon>Bacteroidia</taxon>
        <taxon>Bacteroidales</taxon>
        <taxon>Prevotellaceae</taxon>
        <taxon>Segatella</taxon>
    </lineage>
</organism>
<dbReference type="EMBL" id="AGEK01000005">
    <property type="protein sequence ID" value="EHO74834.1"/>
    <property type="molecule type" value="Genomic_DNA"/>
</dbReference>
<comment type="caution">
    <text evidence="1">The sequence shown here is derived from an EMBL/GenBank/DDBJ whole genome shotgun (WGS) entry which is preliminary data.</text>
</comment>
<dbReference type="HOGENOM" id="CLU_3357705_0_0_10"/>
<evidence type="ECO:0000313" key="2">
    <source>
        <dbReference type="Proteomes" id="UP000003167"/>
    </source>
</evidence>